<dbReference type="RefSeq" id="WP_018590309.1">
    <property type="nucleotide sequence ID" value="NZ_CP117523.1"/>
</dbReference>
<keyword evidence="1" id="KW-0812">Transmembrane</keyword>
<feature type="transmembrane region" description="Helical" evidence="1">
    <location>
        <begin position="74"/>
        <end position="92"/>
    </location>
</feature>
<accession>A0ABZ2ETQ0</accession>
<protein>
    <submittedName>
        <fullName evidence="2">Uncharacterized protein</fullName>
    </submittedName>
</protein>
<gene>
    <name evidence="2" type="ORF">TEGL_15450</name>
</gene>
<dbReference type="EMBL" id="CP117523">
    <property type="protein sequence ID" value="WWD83139.1"/>
    <property type="molecule type" value="Genomic_DNA"/>
</dbReference>
<dbReference type="Proteomes" id="UP001348492">
    <property type="component" value="Chromosome"/>
</dbReference>
<keyword evidence="3" id="KW-1185">Reference proteome</keyword>
<organism evidence="2 3">
    <name type="scientific">Terrisporobacter glycolicus ATCC 14880 = DSM 1288</name>
    <dbReference type="NCBI Taxonomy" id="1121315"/>
    <lineage>
        <taxon>Bacteria</taxon>
        <taxon>Bacillati</taxon>
        <taxon>Bacillota</taxon>
        <taxon>Clostridia</taxon>
        <taxon>Peptostreptococcales</taxon>
        <taxon>Peptostreptococcaceae</taxon>
        <taxon>Terrisporobacter</taxon>
    </lineage>
</organism>
<keyword evidence="1" id="KW-1133">Transmembrane helix</keyword>
<proteinExistence type="predicted"/>
<reference evidence="2 3" key="1">
    <citation type="journal article" date="2023" name="PLoS ONE">
        <title>Genome-based metabolic and phylogenomic analysis of three Terrisporobacter species.</title>
        <authorList>
            <person name="Boer T."/>
            <person name="Bengelsdorf F.R."/>
            <person name="Bomeke M."/>
            <person name="Daniel R."/>
            <person name="Poehlein A."/>
        </authorList>
    </citation>
    <scope>NUCLEOTIDE SEQUENCE [LARGE SCALE GENOMIC DNA]</scope>
    <source>
        <strain evidence="2 3">DSM 1288</strain>
    </source>
</reference>
<sequence>MKSINDKALQSRRKALDFSKEISKNASRQSFDILNAPIEVKRKRSITGSYIGIILMLAGGVSYLIKFYTIAGKIIILGTITLGSNLSILSYLNKKAEK</sequence>
<feature type="transmembrane region" description="Helical" evidence="1">
    <location>
        <begin position="50"/>
        <end position="68"/>
    </location>
</feature>
<keyword evidence="1" id="KW-0472">Membrane</keyword>
<name>A0ABZ2ETQ0_9FIRM</name>
<evidence type="ECO:0000256" key="1">
    <source>
        <dbReference type="SAM" id="Phobius"/>
    </source>
</evidence>
<evidence type="ECO:0000313" key="3">
    <source>
        <dbReference type="Proteomes" id="UP001348492"/>
    </source>
</evidence>
<evidence type="ECO:0000313" key="2">
    <source>
        <dbReference type="EMBL" id="WWD83139.1"/>
    </source>
</evidence>